<dbReference type="Proteomes" id="UP000034455">
    <property type="component" value="Unassembled WGS sequence"/>
</dbReference>
<reference evidence="2 3" key="1">
    <citation type="submission" date="2015-03" db="EMBL/GenBank/DDBJ databases">
        <title>Genome Assembly of Staphylococcus cohnii subsp. cohnii strain G22B2.</title>
        <authorList>
            <person name="Nair G."/>
            <person name="Kaur G."/>
            <person name="Khatri I."/>
            <person name="Singh N.K."/>
            <person name="Sathyabama S."/>
            <person name="Maurya S.K."/>
            <person name="Subramanian S."/>
            <person name="Agrewala J.N."/>
            <person name="Mayilraj S."/>
        </authorList>
    </citation>
    <scope>NUCLEOTIDE SEQUENCE [LARGE SCALE GENOMIC DNA]</scope>
    <source>
        <strain evidence="2 3">G22B2</strain>
    </source>
</reference>
<dbReference type="AlphaFoldDB" id="A0A0M2P612"/>
<dbReference type="PATRIC" id="fig|74704.6.peg.1329"/>
<name>A0A0M2P612_STACC</name>
<dbReference type="SUPFAM" id="SSF51412">
    <property type="entry name" value="Inosine monophosphate dehydrogenase (IMPDH)"/>
    <property type="match status" value="1"/>
</dbReference>
<dbReference type="RefSeq" id="WP_019469013.1">
    <property type="nucleotide sequence ID" value="NZ_BKAS01000001.1"/>
</dbReference>
<feature type="domain" description="DUF7916" evidence="1">
    <location>
        <begin position="6"/>
        <end position="298"/>
    </location>
</feature>
<comment type="caution">
    <text evidence="2">The sequence shown here is derived from an EMBL/GenBank/DDBJ whole genome shotgun (WGS) entry which is preliminary data.</text>
</comment>
<sequence length="298" mass="32389">MVKRLLSNNASELLAMTGEELKQSIKASAGRVVLSENIVTETPVVPDITNAEIARAFGADLILLNGFDAFHPKVKNIEEHEQVIETLKQFVGRPIGVNLEPVDDGTNMYDQHLEIAEGRQASPETVQVLETLGVNFICMTGNPATGVSNKKIVEAIQNTRNHFSGLIIAGKMHSSGVDEPVITREYVRKFIEAGADIILVPAVGTVPGFDEAQLKDIVKEVHRKEGLVMSAIGTSQESADPSTIRDFAIRNKICGVDIQHIGDGSFCGLAPVENIFELSKALRGERHTLSMIARSINR</sequence>
<evidence type="ECO:0000313" key="2">
    <source>
        <dbReference type="EMBL" id="KKI65338.1"/>
    </source>
</evidence>
<dbReference type="InterPro" id="IPR057238">
    <property type="entry name" value="DUF7916"/>
</dbReference>
<dbReference type="GeneID" id="58096470"/>
<gene>
    <name evidence="2" type="ORF">UF66_1295</name>
</gene>
<organism evidence="2 3">
    <name type="scientific">Staphylococcus cohnii subsp. cohnii</name>
    <dbReference type="NCBI Taxonomy" id="74704"/>
    <lineage>
        <taxon>Bacteria</taxon>
        <taxon>Bacillati</taxon>
        <taxon>Bacillota</taxon>
        <taxon>Bacilli</taxon>
        <taxon>Bacillales</taxon>
        <taxon>Staphylococcaceae</taxon>
        <taxon>Staphylococcus</taxon>
        <taxon>Staphylococcus cohnii species complex</taxon>
    </lineage>
</organism>
<evidence type="ECO:0000259" key="1">
    <source>
        <dbReference type="Pfam" id="PF25509"/>
    </source>
</evidence>
<evidence type="ECO:0000313" key="3">
    <source>
        <dbReference type="Proteomes" id="UP000034455"/>
    </source>
</evidence>
<accession>A0A0M2P612</accession>
<protein>
    <submittedName>
        <fullName evidence="2">4-hydroxy-tetrahydrodipicolinate synthase</fullName>
    </submittedName>
</protein>
<dbReference type="Pfam" id="PF25509">
    <property type="entry name" value="DUF7916"/>
    <property type="match status" value="1"/>
</dbReference>
<dbReference type="EMBL" id="LAKJ01000002">
    <property type="protein sequence ID" value="KKI65338.1"/>
    <property type="molecule type" value="Genomic_DNA"/>
</dbReference>
<proteinExistence type="predicted"/>